<reference evidence="8 9" key="1">
    <citation type="submission" date="2016-10" db="EMBL/GenBank/DDBJ databases">
        <title>Draft genome sequences of four alkaliphilic bacteria belonging to the Anaerobacillus genus.</title>
        <authorList>
            <person name="Bassil N.M."/>
            <person name="Lloyd J.R."/>
        </authorList>
    </citation>
    <scope>NUCLEOTIDE SEQUENCE [LARGE SCALE GENOMIC DNA]</scope>
    <source>
        <strain evidence="8 9">DSM 18345</strain>
    </source>
</reference>
<dbReference type="Pfam" id="PF00589">
    <property type="entry name" value="Phage_integrase"/>
    <property type="match status" value="1"/>
</dbReference>
<dbReference type="InterPro" id="IPR013762">
    <property type="entry name" value="Integrase-like_cat_sf"/>
</dbReference>
<dbReference type="Proteomes" id="UP000179524">
    <property type="component" value="Unassembled WGS sequence"/>
</dbReference>
<keyword evidence="3 5" id="KW-0238">DNA-binding</keyword>
<evidence type="ECO:0000313" key="8">
    <source>
        <dbReference type="EMBL" id="OIJ11347.1"/>
    </source>
</evidence>
<dbReference type="InterPro" id="IPR011010">
    <property type="entry name" value="DNA_brk_join_enz"/>
</dbReference>
<dbReference type="GO" id="GO:0015074">
    <property type="term" value="P:DNA integration"/>
    <property type="evidence" value="ECO:0007669"/>
    <property type="project" value="UniProtKB-KW"/>
</dbReference>
<evidence type="ECO:0000259" key="6">
    <source>
        <dbReference type="PROSITE" id="PS51898"/>
    </source>
</evidence>
<evidence type="ECO:0000256" key="1">
    <source>
        <dbReference type="ARBA" id="ARBA00008857"/>
    </source>
</evidence>
<dbReference type="PROSITE" id="PS51898">
    <property type="entry name" value="TYR_RECOMBINASE"/>
    <property type="match status" value="1"/>
</dbReference>
<feature type="domain" description="Core-binding (CB)" evidence="7">
    <location>
        <begin position="75"/>
        <end position="159"/>
    </location>
</feature>
<keyword evidence="4" id="KW-0233">DNA recombination</keyword>
<evidence type="ECO:0000256" key="2">
    <source>
        <dbReference type="ARBA" id="ARBA00022908"/>
    </source>
</evidence>
<name>A0A1S2LI21_9BACI</name>
<dbReference type="InterPro" id="IPR050090">
    <property type="entry name" value="Tyrosine_recombinase_XerCD"/>
</dbReference>
<organism evidence="8 9">
    <name type="scientific">Anaerobacillus alkalilacustris</name>
    <dbReference type="NCBI Taxonomy" id="393763"/>
    <lineage>
        <taxon>Bacteria</taxon>
        <taxon>Bacillati</taxon>
        <taxon>Bacillota</taxon>
        <taxon>Bacilli</taxon>
        <taxon>Bacillales</taxon>
        <taxon>Bacillaceae</taxon>
        <taxon>Anaerobacillus</taxon>
    </lineage>
</organism>
<dbReference type="SUPFAM" id="SSF56349">
    <property type="entry name" value="DNA breaking-rejoining enzymes"/>
    <property type="match status" value="1"/>
</dbReference>
<evidence type="ECO:0000313" key="9">
    <source>
        <dbReference type="Proteomes" id="UP000179524"/>
    </source>
</evidence>
<keyword evidence="2" id="KW-0229">DNA integration</keyword>
<dbReference type="InterPro" id="IPR004107">
    <property type="entry name" value="Integrase_SAM-like_N"/>
</dbReference>
<dbReference type="EMBL" id="MLQR01000040">
    <property type="protein sequence ID" value="OIJ11347.1"/>
    <property type="molecule type" value="Genomic_DNA"/>
</dbReference>
<dbReference type="Gene3D" id="1.10.443.10">
    <property type="entry name" value="Intergrase catalytic core"/>
    <property type="match status" value="1"/>
</dbReference>
<dbReference type="InterPro" id="IPR010998">
    <property type="entry name" value="Integrase_recombinase_N"/>
</dbReference>
<dbReference type="GO" id="GO:0006310">
    <property type="term" value="P:DNA recombination"/>
    <property type="evidence" value="ECO:0007669"/>
    <property type="project" value="UniProtKB-KW"/>
</dbReference>
<comment type="caution">
    <text evidence="8">The sequence shown here is derived from an EMBL/GenBank/DDBJ whole genome shotgun (WGS) entry which is preliminary data.</text>
</comment>
<dbReference type="Gene3D" id="1.10.150.130">
    <property type="match status" value="1"/>
</dbReference>
<dbReference type="GO" id="GO:0003677">
    <property type="term" value="F:DNA binding"/>
    <property type="evidence" value="ECO:0007669"/>
    <property type="project" value="UniProtKB-UniRule"/>
</dbReference>
<dbReference type="AlphaFoldDB" id="A0A1S2LI21"/>
<keyword evidence="9" id="KW-1185">Reference proteome</keyword>
<dbReference type="OrthoDB" id="9803188at2"/>
<dbReference type="CDD" id="cd01189">
    <property type="entry name" value="INT_ICEBs1_C_like"/>
    <property type="match status" value="1"/>
</dbReference>
<protein>
    <submittedName>
        <fullName evidence="8">Site-specific integrase</fullName>
    </submittedName>
</protein>
<feature type="domain" description="Tyr recombinase" evidence="6">
    <location>
        <begin position="188"/>
        <end position="395"/>
    </location>
</feature>
<dbReference type="RefSeq" id="WP_071310596.1">
    <property type="nucleotide sequence ID" value="NZ_MLQR01000040.1"/>
</dbReference>
<gene>
    <name evidence="8" type="ORF">BKP37_15840</name>
</gene>
<dbReference type="InterPro" id="IPR044068">
    <property type="entry name" value="CB"/>
</dbReference>
<dbReference type="PROSITE" id="PS51900">
    <property type="entry name" value="CB"/>
    <property type="match status" value="1"/>
</dbReference>
<dbReference type="InterPro" id="IPR028259">
    <property type="entry name" value="AP2-like_int_N"/>
</dbReference>
<dbReference type="PANTHER" id="PTHR30349">
    <property type="entry name" value="PHAGE INTEGRASE-RELATED"/>
    <property type="match status" value="1"/>
</dbReference>
<dbReference type="Pfam" id="PF14657">
    <property type="entry name" value="Arm-DNA-bind_4"/>
    <property type="match status" value="1"/>
</dbReference>
<evidence type="ECO:0000256" key="4">
    <source>
        <dbReference type="ARBA" id="ARBA00023172"/>
    </source>
</evidence>
<evidence type="ECO:0000259" key="7">
    <source>
        <dbReference type="PROSITE" id="PS51900"/>
    </source>
</evidence>
<comment type="similarity">
    <text evidence="1">Belongs to the 'phage' integrase family.</text>
</comment>
<dbReference type="PANTHER" id="PTHR30349:SF64">
    <property type="entry name" value="PROPHAGE INTEGRASE INTD-RELATED"/>
    <property type="match status" value="1"/>
</dbReference>
<proteinExistence type="inferred from homology"/>
<dbReference type="InterPro" id="IPR002104">
    <property type="entry name" value="Integrase_catalytic"/>
</dbReference>
<accession>A0A1S2LI21</accession>
<sequence>MKGSFTRRGCKCLNEKKCKCGAKVTFRLDIGIDPITGRRKQISRGGFNNFKDAEAAAAQIMTELNQGTFFQESNVIFKDFVPQWLEIYSNTREVKPGTIRVRNHEIDKLIPYFANLKLRSITPELYQNALNDLKEVKGYADITVDGIHRTGRMIFKKAVELGKIRNDPTQYAYLKKDQKTIEELENEQVPKFMEKEELSLFLKTANNQGLYMDYEMFLLLSYTGIRVGEMLALKWSDINFKDRTIKITKTIYNPLNQIENYRLLTPKTKKSRREIAVEDNVIQALSNHKRSQEKNIERLGELYNDLGFVFTKIDRYYGYPLYIKHVGNRMRRLLKLAKLNEKLTPHSLRHTHTSLLAEAGVDLEKIMKRLGHSNDDTTRNIYHHLTKDMNKEASHKFGELMRSLK</sequence>
<evidence type="ECO:0000256" key="3">
    <source>
        <dbReference type="ARBA" id="ARBA00023125"/>
    </source>
</evidence>
<dbReference type="Pfam" id="PF14659">
    <property type="entry name" value="Phage_int_SAM_3"/>
    <property type="match status" value="1"/>
</dbReference>
<evidence type="ECO:0000256" key="5">
    <source>
        <dbReference type="PROSITE-ProRule" id="PRU01248"/>
    </source>
</evidence>